<reference evidence="2" key="1">
    <citation type="submission" date="2017-03" db="EMBL/GenBank/DDBJ databases">
        <title>Phytopthora megakarya and P. palmivora, two closely related causual agents of cacao black pod achieved similar genome size and gene model numbers by different mechanisms.</title>
        <authorList>
            <person name="Ali S."/>
            <person name="Shao J."/>
            <person name="Larry D.J."/>
            <person name="Kronmiller B."/>
            <person name="Shen D."/>
            <person name="Strem M.D."/>
            <person name="Melnick R.L."/>
            <person name="Guiltinan M.J."/>
            <person name="Tyler B.M."/>
            <person name="Meinhardt L.W."/>
            <person name="Bailey B.A."/>
        </authorList>
    </citation>
    <scope>NUCLEOTIDE SEQUENCE [LARGE SCALE GENOMIC DNA]</scope>
    <source>
        <strain evidence="2">zdho120</strain>
    </source>
</reference>
<organism evidence="1 2">
    <name type="scientific">Phytophthora megakarya</name>
    <dbReference type="NCBI Taxonomy" id="4795"/>
    <lineage>
        <taxon>Eukaryota</taxon>
        <taxon>Sar</taxon>
        <taxon>Stramenopiles</taxon>
        <taxon>Oomycota</taxon>
        <taxon>Peronosporomycetes</taxon>
        <taxon>Peronosporales</taxon>
        <taxon>Peronosporaceae</taxon>
        <taxon>Phytophthora</taxon>
    </lineage>
</organism>
<name>A0A225VMV3_9STRA</name>
<evidence type="ECO:0000313" key="2">
    <source>
        <dbReference type="Proteomes" id="UP000198211"/>
    </source>
</evidence>
<dbReference type="STRING" id="4795.A0A225VMV3"/>
<dbReference type="Proteomes" id="UP000198211">
    <property type="component" value="Unassembled WGS sequence"/>
</dbReference>
<proteinExistence type="predicted"/>
<dbReference type="EMBL" id="NBNE01003796">
    <property type="protein sequence ID" value="OWZ06846.1"/>
    <property type="molecule type" value="Genomic_DNA"/>
</dbReference>
<accession>A0A225VMV3</accession>
<sequence length="477" mass="55101">MTSTNKAFAYVFNTTSEDQKVARVLSGWDAKQARDIANLLFQTSICAEDPGKRLSDRVCEVLTASLIQHFPEVLERYLMCPYVSRMRVIHFDLGIEKAQLLAWSSELRRKAMNKNIDPEGNGGDKLSREDTLINHQNSKLRRYRVGSNESSSYSRGTFDPLHPNTVVPAKPKGCGSKSHLKWPAAIWFEWYAKPPRLYDACENRHKKSTYKQIVDDMKLFLQMASRWTHRHLRIATMSLNNRKRISHGAKRKSGSSVLKQLRKYYNEGKLDALITEFRARVAIETILDSAPRETQDLFVPSLSNYSVTINPIQTHTHNILKRKHFGIRHQTFESSMLSIADIVTYRDFKTLYITYVFFFLDASVRDLRNSIIHPIRTRDRVPEALCAIFVSLKDTCKAKSKKKKSGLIELDDIQEWLILPTNGAVGQVRGAYRVRRLLQRAVMGNKPHYVVDWEPTLEPRENITKELVTQFNRYSHI</sequence>
<keyword evidence="2" id="KW-1185">Reference proteome</keyword>
<comment type="caution">
    <text evidence="1">The sequence shown here is derived from an EMBL/GenBank/DDBJ whole genome shotgun (WGS) entry which is preliminary data.</text>
</comment>
<protein>
    <submittedName>
        <fullName evidence="1">Uncharacterized protein</fullName>
    </submittedName>
</protein>
<dbReference type="AlphaFoldDB" id="A0A225VMV3"/>
<evidence type="ECO:0000313" key="1">
    <source>
        <dbReference type="EMBL" id="OWZ06846.1"/>
    </source>
</evidence>
<gene>
    <name evidence="1" type="ORF">PHMEG_00020851</name>
</gene>